<organism evidence="1 2">
    <name type="scientific">Thauera aminoaromatica</name>
    <dbReference type="NCBI Taxonomy" id="164330"/>
    <lineage>
        <taxon>Bacteria</taxon>
        <taxon>Pseudomonadati</taxon>
        <taxon>Pseudomonadota</taxon>
        <taxon>Betaproteobacteria</taxon>
        <taxon>Rhodocyclales</taxon>
        <taxon>Zoogloeaceae</taxon>
        <taxon>Thauera</taxon>
    </lineage>
</organism>
<sequence>MTTWFVTRHPGAIEWAQRRGLSVDRLVEHLDPDHIAPGDTVIGILPVNLVARVCERGARYLNLSLDLPAAARGRELSADELDAYGARIEGYEVRPVAPSDTHQNEDCPL</sequence>
<comment type="caution">
    <text evidence="1">The sequence shown here is derived from an EMBL/GenBank/DDBJ whole genome shotgun (WGS) entry which is preliminary data.</text>
</comment>
<evidence type="ECO:0000313" key="1">
    <source>
        <dbReference type="EMBL" id="TXH87723.1"/>
    </source>
</evidence>
<dbReference type="EMBL" id="SSFD01000082">
    <property type="protein sequence ID" value="TXH87723.1"/>
    <property type="molecule type" value="Genomic_DNA"/>
</dbReference>
<dbReference type="RefSeq" id="WP_276657592.1">
    <property type="nucleotide sequence ID" value="NZ_SSFD01000082.1"/>
</dbReference>
<proteinExistence type="predicted"/>
<protein>
    <submittedName>
        <fullName evidence="1">CRISPR-associated protein Csx16</fullName>
    </submittedName>
</protein>
<accession>A0A5C7SVZ5</accession>
<gene>
    <name evidence="1" type="primary">csx16</name>
    <name evidence="1" type="ORF">E6Q80_05975</name>
</gene>
<reference evidence="1 2" key="1">
    <citation type="submission" date="2018-09" db="EMBL/GenBank/DDBJ databases">
        <title>Metagenome Assembled Genomes from an Advanced Water Purification Facility.</title>
        <authorList>
            <person name="Stamps B.W."/>
            <person name="Spear J.R."/>
        </authorList>
    </citation>
    <scope>NUCLEOTIDE SEQUENCE [LARGE SCALE GENOMIC DNA]</scope>
    <source>
        <strain evidence="1">Bin_27_1</strain>
    </source>
</reference>
<name>A0A5C7SVZ5_THASP</name>
<dbReference type="Pfam" id="PF09652">
    <property type="entry name" value="Cas_VVA1548"/>
    <property type="match status" value="1"/>
</dbReference>
<dbReference type="CDD" id="cd09743">
    <property type="entry name" value="Csx16_III-U"/>
    <property type="match status" value="1"/>
</dbReference>
<dbReference type="NCBIfam" id="TIGR02620">
    <property type="entry name" value="cas_VVA1548"/>
    <property type="match status" value="1"/>
</dbReference>
<dbReference type="Proteomes" id="UP000321192">
    <property type="component" value="Unassembled WGS sequence"/>
</dbReference>
<dbReference type="InterPro" id="IPR013443">
    <property type="entry name" value="CRISPR-assoc_prot_Csx16"/>
</dbReference>
<evidence type="ECO:0000313" key="2">
    <source>
        <dbReference type="Proteomes" id="UP000321192"/>
    </source>
</evidence>
<dbReference type="AlphaFoldDB" id="A0A5C7SVZ5"/>